<keyword evidence="10" id="KW-1185">Reference proteome</keyword>
<keyword evidence="7" id="KW-0472">Membrane</keyword>
<evidence type="ECO:0000256" key="5">
    <source>
        <dbReference type="ARBA" id="ARBA00022777"/>
    </source>
</evidence>
<evidence type="ECO:0000256" key="7">
    <source>
        <dbReference type="SAM" id="Phobius"/>
    </source>
</evidence>
<proteinExistence type="predicted"/>
<feature type="transmembrane region" description="Helical" evidence="7">
    <location>
        <begin position="407"/>
        <end position="430"/>
    </location>
</feature>
<dbReference type="PANTHER" id="PTHR44936">
    <property type="entry name" value="SENSOR PROTEIN CREC"/>
    <property type="match status" value="1"/>
</dbReference>
<name>A0ABV8MWE7_9NEIS</name>
<evidence type="ECO:0000256" key="2">
    <source>
        <dbReference type="ARBA" id="ARBA00012438"/>
    </source>
</evidence>
<keyword evidence="6" id="KW-0902">Two-component regulatory system</keyword>
<evidence type="ECO:0000259" key="8">
    <source>
        <dbReference type="PROSITE" id="PS50109"/>
    </source>
</evidence>
<keyword evidence="7" id="KW-1133">Transmembrane helix</keyword>
<evidence type="ECO:0000313" key="10">
    <source>
        <dbReference type="Proteomes" id="UP001595791"/>
    </source>
</evidence>
<keyword evidence="4" id="KW-0808">Transferase</keyword>
<dbReference type="SMART" id="SM00387">
    <property type="entry name" value="HATPase_c"/>
    <property type="match status" value="1"/>
</dbReference>
<dbReference type="PANTHER" id="PTHR44936:SF9">
    <property type="entry name" value="SENSOR PROTEIN CREC"/>
    <property type="match status" value="1"/>
</dbReference>
<dbReference type="PROSITE" id="PS50109">
    <property type="entry name" value="HIS_KIN"/>
    <property type="match status" value="1"/>
</dbReference>
<keyword evidence="7" id="KW-0812">Transmembrane</keyword>
<dbReference type="Proteomes" id="UP001595791">
    <property type="component" value="Unassembled WGS sequence"/>
</dbReference>
<evidence type="ECO:0000256" key="1">
    <source>
        <dbReference type="ARBA" id="ARBA00000085"/>
    </source>
</evidence>
<dbReference type="RefSeq" id="WP_378167018.1">
    <property type="nucleotide sequence ID" value="NZ_JBHSBU010000001.1"/>
</dbReference>
<dbReference type="GO" id="GO:0016301">
    <property type="term" value="F:kinase activity"/>
    <property type="evidence" value="ECO:0007669"/>
    <property type="project" value="UniProtKB-KW"/>
</dbReference>
<dbReference type="InterPro" id="IPR003594">
    <property type="entry name" value="HATPase_dom"/>
</dbReference>
<dbReference type="SUPFAM" id="SSF55874">
    <property type="entry name" value="ATPase domain of HSP90 chaperone/DNA topoisomerase II/histidine kinase"/>
    <property type="match status" value="1"/>
</dbReference>
<keyword evidence="3" id="KW-0597">Phosphoprotein</keyword>
<keyword evidence="5 9" id="KW-0418">Kinase</keyword>
<accession>A0ABV8MWE7</accession>
<reference evidence="10" key="1">
    <citation type="journal article" date="2019" name="Int. J. Syst. Evol. Microbiol.">
        <title>The Global Catalogue of Microorganisms (GCM) 10K type strain sequencing project: providing services to taxonomists for standard genome sequencing and annotation.</title>
        <authorList>
            <consortium name="The Broad Institute Genomics Platform"/>
            <consortium name="The Broad Institute Genome Sequencing Center for Infectious Disease"/>
            <person name="Wu L."/>
            <person name="Ma J."/>
        </authorList>
    </citation>
    <scope>NUCLEOTIDE SEQUENCE [LARGE SCALE GENOMIC DNA]</scope>
    <source>
        <strain evidence="10">LMG 29894</strain>
    </source>
</reference>
<evidence type="ECO:0000256" key="6">
    <source>
        <dbReference type="ARBA" id="ARBA00023012"/>
    </source>
</evidence>
<dbReference type="InterPro" id="IPR036890">
    <property type="entry name" value="HATPase_C_sf"/>
</dbReference>
<comment type="catalytic activity">
    <reaction evidence="1">
        <text>ATP + protein L-histidine = ADP + protein N-phospho-L-histidine.</text>
        <dbReference type="EC" id="2.7.13.3"/>
    </reaction>
</comment>
<feature type="domain" description="Histidine kinase" evidence="8">
    <location>
        <begin position="501"/>
        <end position="696"/>
    </location>
</feature>
<evidence type="ECO:0000256" key="4">
    <source>
        <dbReference type="ARBA" id="ARBA00022679"/>
    </source>
</evidence>
<feature type="transmembrane region" description="Helical" evidence="7">
    <location>
        <begin position="22"/>
        <end position="45"/>
    </location>
</feature>
<evidence type="ECO:0000256" key="3">
    <source>
        <dbReference type="ARBA" id="ARBA00022553"/>
    </source>
</evidence>
<evidence type="ECO:0000313" key="9">
    <source>
        <dbReference type="EMBL" id="MFC4161270.1"/>
    </source>
</evidence>
<dbReference type="EC" id="2.7.13.3" evidence="2"/>
<dbReference type="Pfam" id="PF02518">
    <property type="entry name" value="HATPase_c"/>
    <property type="match status" value="1"/>
</dbReference>
<dbReference type="InterPro" id="IPR050980">
    <property type="entry name" value="2C_sensor_his_kinase"/>
</dbReference>
<dbReference type="EMBL" id="JBHSBU010000001">
    <property type="protein sequence ID" value="MFC4161270.1"/>
    <property type="molecule type" value="Genomic_DNA"/>
</dbReference>
<comment type="caution">
    <text evidence="9">The sequence shown here is derived from an EMBL/GenBank/DDBJ whole genome shotgun (WGS) entry which is preliminary data.</text>
</comment>
<gene>
    <name evidence="9" type="ORF">ACFOW7_18180</name>
</gene>
<dbReference type="Gene3D" id="1.10.287.130">
    <property type="match status" value="1"/>
</dbReference>
<organism evidence="9 10">
    <name type="scientific">Chitinimonas lacunae</name>
    <dbReference type="NCBI Taxonomy" id="1963018"/>
    <lineage>
        <taxon>Bacteria</taxon>
        <taxon>Pseudomonadati</taxon>
        <taxon>Pseudomonadota</taxon>
        <taxon>Betaproteobacteria</taxon>
        <taxon>Neisseriales</taxon>
        <taxon>Chitinibacteraceae</taxon>
        <taxon>Chitinimonas</taxon>
    </lineage>
</organism>
<dbReference type="Gene3D" id="3.30.565.10">
    <property type="entry name" value="Histidine kinase-like ATPase, C-terminal domain"/>
    <property type="match status" value="1"/>
</dbReference>
<dbReference type="InterPro" id="IPR005467">
    <property type="entry name" value="His_kinase_dom"/>
</dbReference>
<sequence length="701" mass="77291">MARLRRSLDRLGNWLLGSRTRILIRGAFVLLICVLIAGAIVAIRWGRQEAIETYTKNLETRLRAIRNQLTSLDGQILLANLVTQQRSGSSVRVFALPLNTLNIWLRSERDLELPKACTYAVGNDGAICAGLIQDRDKGAFVFLQGSFRHNAIETHTQGAKAFDAVHRLKLQVAIQGNQGRWLATFQPPPPPRDGSAASARTATRWNITGYRARTDWKVVGGRHDREVGGRLLKTGRCLPGAGEALPPEAPFPCVYHFALRLPVDPWRYHFEPWPPKDLQALDVSLELLGPKEADGRSPVLFSTAQAAPIPLYSIDSLRNELATGEELRIVAPTGQRGELVINSRPQPKEASALEDIARRIIVTAFTDHGTTAAVRPLAQSRLNGFELALLGDVANARDGWVLLGQRIVAYLLLLLAVVLVSWAVIEIYVLRPVSKLTRRTHELSKKLQVNGPLPDIGFAGLVGRDELGVLATGLRDLLERVRADIVREQRQIAQSKEMLKAIGHEIRSPLQNLVALHGDGEDRSRPYVDRMLRAVELLYSAASPETAFVNASPQLTRTNLVEFLQNATEIGIDNIDYRGPKGAVWAMADEGWIEDVIMHVLNNAVRFREPDSPISIALAVTERGAEISIRNRGPAIPEDKLDTIFEYGVSLEPPGEENKGQGLFVARSYMAKMDGSIEARNMPGGVEFLITLPLSSGRNTS</sequence>
<protein>
    <recommendedName>
        <fullName evidence="2">histidine kinase</fullName>
        <ecNumber evidence="2">2.7.13.3</ecNumber>
    </recommendedName>
</protein>